<dbReference type="EMBL" id="CP034437">
    <property type="protein sequence ID" value="AZN39731.1"/>
    <property type="molecule type" value="Genomic_DNA"/>
</dbReference>
<accession>A0A3S9A1Y1</accession>
<keyword evidence="3" id="KW-1185">Reference proteome</keyword>
<dbReference type="Proteomes" id="UP000272528">
    <property type="component" value="Chromosome"/>
</dbReference>
<dbReference type="KEGG" id="palb:EJC50_08800"/>
<feature type="region of interest" description="Disordered" evidence="1">
    <location>
        <begin position="34"/>
        <end position="115"/>
    </location>
</feature>
<proteinExistence type="predicted"/>
<feature type="compositionally biased region" description="Basic and acidic residues" evidence="1">
    <location>
        <begin position="82"/>
        <end position="93"/>
    </location>
</feature>
<dbReference type="OrthoDB" id="2632051at2"/>
<evidence type="ECO:0000313" key="2">
    <source>
        <dbReference type="EMBL" id="AZN39731.1"/>
    </source>
</evidence>
<gene>
    <name evidence="2" type="ORF">EJC50_08800</name>
</gene>
<evidence type="ECO:0000313" key="3">
    <source>
        <dbReference type="Proteomes" id="UP000272528"/>
    </source>
</evidence>
<organism evidence="2 3">
    <name type="scientific">Paenibacillus albus</name>
    <dbReference type="NCBI Taxonomy" id="2495582"/>
    <lineage>
        <taxon>Bacteria</taxon>
        <taxon>Bacillati</taxon>
        <taxon>Bacillota</taxon>
        <taxon>Bacilli</taxon>
        <taxon>Bacillales</taxon>
        <taxon>Paenibacillaceae</taxon>
        <taxon>Paenibacillus</taxon>
    </lineage>
</organism>
<evidence type="ECO:0000256" key="1">
    <source>
        <dbReference type="SAM" id="MobiDB-lite"/>
    </source>
</evidence>
<sequence>MKQKKWRKWKIGAVASLGIVLLFQEVRTSGTFKEAYAEQTPQSPPSVMDDSNTPDSVMNDDDINSYFSDEHNNDADNGGGGYEDRFNDNRSSDRSGSFGGGEALSPSRHTRTERS</sequence>
<dbReference type="RefSeq" id="WP_126014599.1">
    <property type="nucleotide sequence ID" value="NZ_CP034437.1"/>
</dbReference>
<name>A0A3S9A1Y1_9BACL</name>
<dbReference type="AlphaFoldDB" id="A0A3S9A1Y1"/>
<reference evidence="3" key="1">
    <citation type="submission" date="2018-12" db="EMBL/GenBank/DDBJ databases">
        <title>Genome sequence of Peanibacillus sp.</title>
        <authorList>
            <person name="Subramani G."/>
            <person name="Srinivasan S."/>
            <person name="Kim M.K."/>
        </authorList>
    </citation>
    <scope>NUCLEOTIDE SEQUENCE [LARGE SCALE GENOMIC DNA]</scope>
    <source>
        <strain evidence="3">18JY67-1</strain>
    </source>
</reference>
<protein>
    <submittedName>
        <fullName evidence="2">Uncharacterized protein</fullName>
    </submittedName>
</protein>